<evidence type="ECO:0000313" key="2">
    <source>
        <dbReference type="Proteomes" id="UP000676169"/>
    </source>
</evidence>
<sequence>MNLHTLTQVQDLPISVAEAWTFFSTPANLQSITPPDIDFQFIGDHSGPMYECRILRYRIGIAPLVRVNWNTGIKAVREGHSFVDEQISGPYRFWHHRHVFEAIEDGTRMTDEIHYAVPFGFIGDLLHPFLVRKELERIFQFRREELVRRFGTVK</sequence>
<evidence type="ECO:0000313" key="1">
    <source>
        <dbReference type="EMBL" id="QUE50433.1"/>
    </source>
</evidence>
<dbReference type="KEGG" id="lamb:KBB96_16380"/>
<dbReference type="CDD" id="cd07820">
    <property type="entry name" value="SRPBCC_3"/>
    <property type="match status" value="1"/>
</dbReference>
<reference evidence="1" key="1">
    <citation type="submission" date="2021-04" db="EMBL/GenBank/DDBJ databases">
        <title>Luteolibacter sp. 32A isolated from the skin of an Anderson's salamander (Ambystoma andersonii).</title>
        <authorList>
            <person name="Spergser J."/>
            <person name="Busse H.-J."/>
        </authorList>
    </citation>
    <scope>NUCLEOTIDE SEQUENCE</scope>
    <source>
        <strain evidence="1">32A</strain>
    </source>
</reference>
<gene>
    <name evidence="1" type="ORF">KBB96_16380</name>
</gene>
<dbReference type="RefSeq" id="WP_211630573.1">
    <property type="nucleotide sequence ID" value="NZ_CP073100.1"/>
</dbReference>
<dbReference type="InterPro" id="IPR023393">
    <property type="entry name" value="START-like_dom_sf"/>
</dbReference>
<protein>
    <submittedName>
        <fullName evidence="1">SRPBCC family protein</fullName>
    </submittedName>
</protein>
<name>A0A975G7L3_9BACT</name>
<dbReference type="EMBL" id="CP073100">
    <property type="protein sequence ID" value="QUE50433.1"/>
    <property type="molecule type" value="Genomic_DNA"/>
</dbReference>
<dbReference type="Proteomes" id="UP000676169">
    <property type="component" value="Chromosome"/>
</dbReference>
<keyword evidence="2" id="KW-1185">Reference proteome</keyword>
<dbReference type="AlphaFoldDB" id="A0A975G7L3"/>
<dbReference type="Gene3D" id="3.30.530.20">
    <property type="match status" value="1"/>
</dbReference>
<organism evidence="1 2">
    <name type="scientific">Luteolibacter ambystomatis</name>
    <dbReference type="NCBI Taxonomy" id="2824561"/>
    <lineage>
        <taxon>Bacteria</taxon>
        <taxon>Pseudomonadati</taxon>
        <taxon>Verrucomicrobiota</taxon>
        <taxon>Verrucomicrobiia</taxon>
        <taxon>Verrucomicrobiales</taxon>
        <taxon>Verrucomicrobiaceae</taxon>
        <taxon>Luteolibacter</taxon>
    </lineage>
</organism>
<dbReference type="SUPFAM" id="SSF55961">
    <property type="entry name" value="Bet v1-like"/>
    <property type="match status" value="1"/>
</dbReference>
<proteinExistence type="predicted"/>
<accession>A0A975G7L3</accession>